<dbReference type="Proteomes" id="UP001107558">
    <property type="component" value="Chromosome 1"/>
</dbReference>
<dbReference type="AlphaFoldDB" id="A0A9J6CBW0"/>
<keyword evidence="7" id="KW-0406">Ion transport</keyword>
<evidence type="ECO:0000256" key="5">
    <source>
        <dbReference type="ARBA" id="ARBA00022729"/>
    </source>
</evidence>
<evidence type="ECO:0000256" key="12">
    <source>
        <dbReference type="SAM" id="SignalP"/>
    </source>
</evidence>
<keyword evidence="14" id="KW-1185">Reference proteome</keyword>
<organism evidence="13 14">
    <name type="scientific">Polypedilum vanderplanki</name>
    <name type="common">Sleeping chironomid midge</name>
    <dbReference type="NCBI Taxonomy" id="319348"/>
    <lineage>
        <taxon>Eukaryota</taxon>
        <taxon>Metazoa</taxon>
        <taxon>Ecdysozoa</taxon>
        <taxon>Arthropoda</taxon>
        <taxon>Hexapoda</taxon>
        <taxon>Insecta</taxon>
        <taxon>Pterygota</taxon>
        <taxon>Neoptera</taxon>
        <taxon>Endopterygota</taxon>
        <taxon>Diptera</taxon>
        <taxon>Nematocera</taxon>
        <taxon>Chironomoidea</taxon>
        <taxon>Chironomidae</taxon>
        <taxon>Chironominae</taxon>
        <taxon>Polypedilum</taxon>
        <taxon>Polypedilum</taxon>
    </lineage>
</organism>
<feature type="signal peptide" evidence="12">
    <location>
        <begin position="1"/>
        <end position="19"/>
    </location>
</feature>
<keyword evidence="9" id="KW-1015">Disulfide bond</keyword>
<evidence type="ECO:0000313" key="13">
    <source>
        <dbReference type="EMBL" id="KAG5679612.1"/>
    </source>
</evidence>
<dbReference type="GO" id="GO:0034220">
    <property type="term" value="P:monoatomic ion transmembrane transport"/>
    <property type="evidence" value="ECO:0007669"/>
    <property type="project" value="UniProtKB-KW"/>
</dbReference>
<proteinExistence type="predicted"/>
<evidence type="ECO:0000256" key="11">
    <source>
        <dbReference type="SAM" id="Coils"/>
    </source>
</evidence>
<keyword evidence="5 12" id="KW-0732">Signal</keyword>
<name>A0A9J6CBW0_POLVA</name>
<dbReference type="OrthoDB" id="7783855at2759"/>
<sequence length="403" mass="47740">MKFFSLAILICCFSTFTVGNSVTMQCHYYMQRWWGTNSEYQYQCSVDNYEISFEERVFIEKAKGNHQSGKTNDDVKSFYIHGGNLKYFPKNLQNVFKNLELIFIANSKLIEITSEDLRPFPKLKYFYLDKNPIEIIKEDLFVHNLELEVLYLVNNKINHIEPKALSQLNKLRAIDLSNNVCKFDKTQAATKFEVLKIVKKIEQGQCLSLIYRTPENLLISQINQLKQQFYEQQDEILKFKKELNGKEQNMKKLTEENENYKKTIVEQEKQIKVQEMLIENCSEVNKGMKDKLKIFEEKNEELEKNVEKILKISEKQNLNLTNFYLKCNNDKVIEKLDKQDDKLQNGFKKLSTDQTKILANYEAFYNEFSIFTEELIKKEKELKVMNHSLEQCDAKLKEKLTKN</sequence>
<keyword evidence="4" id="KW-0812">Transmembrane</keyword>
<keyword evidence="11" id="KW-0175">Coiled coil</keyword>
<evidence type="ECO:0000256" key="9">
    <source>
        <dbReference type="ARBA" id="ARBA00023157"/>
    </source>
</evidence>
<evidence type="ECO:0000256" key="6">
    <source>
        <dbReference type="ARBA" id="ARBA00022989"/>
    </source>
</evidence>
<dbReference type="PANTHER" id="PTHR46473">
    <property type="entry name" value="GH08155P"/>
    <property type="match status" value="1"/>
</dbReference>
<feature type="chain" id="PRO_5039945277" description="Leucine rich repeat protein" evidence="12">
    <location>
        <begin position="20"/>
        <end position="403"/>
    </location>
</feature>
<dbReference type="PROSITE" id="PS51450">
    <property type="entry name" value="LRR"/>
    <property type="match status" value="1"/>
</dbReference>
<dbReference type="InterPro" id="IPR001611">
    <property type="entry name" value="Leu-rich_rpt"/>
</dbReference>
<dbReference type="InterPro" id="IPR051432">
    <property type="entry name" value="KCNMA1_auxiliary"/>
</dbReference>
<evidence type="ECO:0000256" key="4">
    <source>
        <dbReference type="ARBA" id="ARBA00022692"/>
    </source>
</evidence>
<accession>A0A9J6CBW0</accession>
<evidence type="ECO:0000256" key="1">
    <source>
        <dbReference type="ARBA" id="ARBA00004162"/>
    </source>
</evidence>
<keyword evidence="2" id="KW-0813">Transport</keyword>
<evidence type="ECO:0000256" key="10">
    <source>
        <dbReference type="ARBA" id="ARBA00023303"/>
    </source>
</evidence>
<dbReference type="SUPFAM" id="SSF52058">
    <property type="entry name" value="L domain-like"/>
    <property type="match status" value="1"/>
</dbReference>
<evidence type="ECO:0000256" key="7">
    <source>
        <dbReference type="ARBA" id="ARBA00023065"/>
    </source>
</evidence>
<dbReference type="EMBL" id="JADBJN010000001">
    <property type="protein sequence ID" value="KAG5679612.1"/>
    <property type="molecule type" value="Genomic_DNA"/>
</dbReference>
<evidence type="ECO:0000256" key="3">
    <source>
        <dbReference type="ARBA" id="ARBA00022475"/>
    </source>
</evidence>
<comment type="subcellular location">
    <subcellularLocation>
        <location evidence="1">Cell membrane</location>
        <topology evidence="1">Single-pass membrane protein</topology>
    </subcellularLocation>
</comment>
<dbReference type="Gene3D" id="3.80.10.10">
    <property type="entry name" value="Ribonuclease Inhibitor"/>
    <property type="match status" value="1"/>
</dbReference>
<keyword evidence="6" id="KW-1133">Transmembrane helix</keyword>
<evidence type="ECO:0000256" key="2">
    <source>
        <dbReference type="ARBA" id="ARBA00022448"/>
    </source>
</evidence>
<dbReference type="InterPro" id="IPR032675">
    <property type="entry name" value="LRR_dom_sf"/>
</dbReference>
<dbReference type="Pfam" id="PF13855">
    <property type="entry name" value="LRR_8"/>
    <property type="match status" value="1"/>
</dbReference>
<protein>
    <recommendedName>
        <fullName evidence="15">Leucine rich repeat protein</fullName>
    </recommendedName>
</protein>
<evidence type="ECO:0000313" key="14">
    <source>
        <dbReference type="Proteomes" id="UP001107558"/>
    </source>
</evidence>
<comment type="caution">
    <text evidence="13">The sequence shown here is derived from an EMBL/GenBank/DDBJ whole genome shotgun (WGS) entry which is preliminary data.</text>
</comment>
<dbReference type="GO" id="GO:0005886">
    <property type="term" value="C:plasma membrane"/>
    <property type="evidence" value="ECO:0007669"/>
    <property type="project" value="UniProtKB-SubCell"/>
</dbReference>
<feature type="coiled-coil region" evidence="11">
    <location>
        <begin position="222"/>
        <end position="319"/>
    </location>
</feature>
<gene>
    <name evidence="13" type="ORF">PVAND_009172</name>
</gene>
<keyword evidence="10" id="KW-0407">Ion channel</keyword>
<keyword evidence="8" id="KW-0472">Membrane</keyword>
<dbReference type="PANTHER" id="PTHR46473:SF10">
    <property type="entry name" value="LD45603P-RELATED"/>
    <property type="match status" value="1"/>
</dbReference>
<keyword evidence="3" id="KW-1003">Cell membrane</keyword>
<reference evidence="13" key="1">
    <citation type="submission" date="2021-03" db="EMBL/GenBank/DDBJ databases">
        <title>Chromosome level genome of the anhydrobiotic midge Polypedilum vanderplanki.</title>
        <authorList>
            <person name="Yoshida Y."/>
            <person name="Kikawada T."/>
            <person name="Gusev O."/>
        </authorList>
    </citation>
    <scope>NUCLEOTIDE SEQUENCE</scope>
    <source>
        <strain evidence="13">NIAS01</strain>
        <tissue evidence="13">Whole body or cell culture</tissue>
    </source>
</reference>
<evidence type="ECO:0000256" key="8">
    <source>
        <dbReference type="ARBA" id="ARBA00023136"/>
    </source>
</evidence>
<evidence type="ECO:0008006" key="15">
    <source>
        <dbReference type="Google" id="ProtNLM"/>
    </source>
</evidence>